<feature type="signal peptide" evidence="2">
    <location>
        <begin position="1"/>
        <end position="25"/>
    </location>
</feature>
<protein>
    <submittedName>
        <fullName evidence="3">Kinase family protein</fullName>
    </submittedName>
</protein>
<evidence type="ECO:0000256" key="2">
    <source>
        <dbReference type="SAM" id="SignalP"/>
    </source>
</evidence>
<name>A0A1R3JWR0_9ROSI</name>
<keyword evidence="4" id="KW-1185">Reference proteome</keyword>
<gene>
    <name evidence="3" type="ORF">COLO4_13506</name>
</gene>
<organism evidence="3 4">
    <name type="scientific">Corchorus olitorius</name>
    <dbReference type="NCBI Taxonomy" id="93759"/>
    <lineage>
        <taxon>Eukaryota</taxon>
        <taxon>Viridiplantae</taxon>
        <taxon>Streptophyta</taxon>
        <taxon>Embryophyta</taxon>
        <taxon>Tracheophyta</taxon>
        <taxon>Spermatophyta</taxon>
        <taxon>Magnoliopsida</taxon>
        <taxon>eudicotyledons</taxon>
        <taxon>Gunneridae</taxon>
        <taxon>Pentapetalae</taxon>
        <taxon>rosids</taxon>
        <taxon>malvids</taxon>
        <taxon>Malvales</taxon>
        <taxon>Malvaceae</taxon>
        <taxon>Grewioideae</taxon>
        <taxon>Apeibeae</taxon>
        <taxon>Corchorus</taxon>
    </lineage>
</organism>
<proteinExistence type="predicted"/>
<feature type="compositionally biased region" description="Low complexity" evidence="1">
    <location>
        <begin position="117"/>
        <end position="126"/>
    </location>
</feature>
<keyword evidence="3" id="KW-0808">Transferase</keyword>
<evidence type="ECO:0000313" key="3">
    <source>
        <dbReference type="EMBL" id="OMO99107.1"/>
    </source>
</evidence>
<dbReference type="OrthoDB" id="10571774at2759"/>
<feature type="chain" id="PRO_5013204113" evidence="2">
    <location>
        <begin position="26"/>
        <end position="146"/>
    </location>
</feature>
<evidence type="ECO:0000313" key="4">
    <source>
        <dbReference type="Proteomes" id="UP000187203"/>
    </source>
</evidence>
<keyword evidence="3" id="KW-0418">Kinase</keyword>
<comment type="caution">
    <text evidence="3">The sequence shown here is derived from an EMBL/GenBank/DDBJ whole genome shotgun (WGS) entry which is preliminary data.</text>
</comment>
<evidence type="ECO:0000256" key="1">
    <source>
        <dbReference type="SAM" id="MobiDB-lite"/>
    </source>
</evidence>
<dbReference type="GO" id="GO:0016301">
    <property type="term" value="F:kinase activity"/>
    <property type="evidence" value="ECO:0007669"/>
    <property type="project" value="UniProtKB-KW"/>
</dbReference>
<dbReference type="EMBL" id="AWUE01015190">
    <property type="protein sequence ID" value="OMO99107.1"/>
    <property type="molecule type" value="Genomic_DNA"/>
</dbReference>
<feature type="region of interest" description="Disordered" evidence="1">
    <location>
        <begin position="117"/>
        <end position="146"/>
    </location>
</feature>
<accession>A0A1R3JWR0</accession>
<reference evidence="4" key="1">
    <citation type="submission" date="2013-09" db="EMBL/GenBank/DDBJ databases">
        <title>Corchorus olitorius genome sequencing.</title>
        <authorList>
            <person name="Alam M."/>
            <person name="Haque M.S."/>
            <person name="Islam M.S."/>
            <person name="Emdad E.M."/>
            <person name="Islam M.M."/>
            <person name="Ahmed B."/>
            <person name="Halim A."/>
            <person name="Hossen Q.M.M."/>
            <person name="Hossain M.Z."/>
            <person name="Ahmed R."/>
            <person name="Khan M.M."/>
            <person name="Islam R."/>
            <person name="Rashid M.M."/>
            <person name="Khan S.A."/>
            <person name="Rahman M.S."/>
            <person name="Alam M."/>
            <person name="Yahiya A.S."/>
            <person name="Khan M.S."/>
            <person name="Azam M.S."/>
            <person name="Haque T."/>
            <person name="Lashkar M.Z.H."/>
            <person name="Akhand A.I."/>
            <person name="Morshed G."/>
            <person name="Roy S."/>
            <person name="Uddin K.S."/>
            <person name="Rabeya T."/>
            <person name="Hossain A.S."/>
            <person name="Chowdhury A."/>
            <person name="Snigdha A.R."/>
            <person name="Mortoza M.S."/>
            <person name="Matin S.A."/>
            <person name="Hoque S.M.E."/>
            <person name="Islam M.K."/>
            <person name="Roy D.K."/>
            <person name="Haider R."/>
            <person name="Moosa M.M."/>
            <person name="Elias S.M."/>
            <person name="Hasan A.M."/>
            <person name="Jahan S."/>
            <person name="Shafiuddin M."/>
            <person name="Mahmood N."/>
            <person name="Shommy N.S."/>
        </authorList>
    </citation>
    <scope>NUCLEOTIDE SEQUENCE [LARGE SCALE GENOMIC DNA]</scope>
    <source>
        <strain evidence="4">cv. O-4</strain>
    </source>
</reference>
<dbReference type="AlphaFoldDB" id="A0A1R3JWR0"/>
<sequence length="146" mass="16204">MLKRAILLTLLLILSISATFEQGLAADHDDDSYAAAKWPFPWWWRPPWRRPPQDPNVTKCLAAFRAAAICLRPPIGEECCSALETVKTNCADNRYGRLDPSLVDPVLKEYLPTPALTPPKALAPNPSKAPTPATKPMLPHRSKCHI</sequence>
<dbReference type="Proteomes" id="UP000187203">
    <property type="component" value="Unassembled WGS sequence"/>
</dbReference>
<keyword evidence="2" id="KW-0732">Signal</keyword>